<dbReference type="EMBL" id="NVWI01000001">
    <property type="protein sequence ID" value="PCJ43466.1"/>
    <property type="molecule type" value="Genomic_DNA"/>
</dbReference>
<gene>
    <name evidence="5" type="ORF">COA71_00920</name>
</gene>
<comment type="similarity">
    <text evidence="3">Belongs to the acetyltransferase family. RimJ subfamily.</text>
</comment>
<dbReference type="CDD" id="cd04301">
    <property type="entry name" value="NAT_SF"/>
    <property type="match status" value="1"/>
</dbReference>
<evidence type="ECO:0000256" key="1">
    <source>
        <dbReference type="ARBA" id="ARBA00022679"/>
    </source>
</evidence>
<name>A0A2A5CJC0_9GAMM</name>
<evidence type="ECO:0000256" key="2">
    <source>
        <dbReference type="ARBA" id="ARBA00023315"/>
    </source>
</evidence>
<dbReference type="GO" id="GO:0005737">
    <property type="term" value="C:cytoplasm"/>
    <property type="evidence" value="ECO:0007669"/>
    <property type="project" value="TreeGrafter"/>
</dbReference>
<evidence type="ECO:0000259" key="4">
    <source>
        <dbReference type="PROSITE" id="PS51186"/>
    </source>
</evidence>
<proteinExistence type="inferred from homology"/>
<dbReference type="InterPro" id="IPR000182">
    <property type="entry name" value="GNAT_dom"/>
</dbReference>
<dbReference type="PROSITE" id="PS51186">
    <property type="entry name" value="GNAT"/>
    <property type="match status" value="1"/>
</dbReference>
<reference evidence="6" key="1">
    <citation type="submission" date="2017-08" db="EMBL/GenBank/DDBJ databases">
        <title>A dynamic microbial community with high functional redundancy inhabits the cold, oxic subseafloor aquifer.</title>
        <authorList>
            <person name="Tully B.J."/>
            <person name="Wheat C.G."/>
            <person name="Glazer B.T."/>
            <person name="Huber J.A."/>
        </authorList>
    </citation>
    <scope>NUCLEOTIDE SEQUENCE [LARGE SCALE GENOMIC DNA]</scope>
</reference>
<dbReference type="PANTHER" id="PTHR43792">
    <property type="entry name" value="GNAT FAMILY, PUTATIVE (AFU_ORTHOLOGUE AFUA_3G00765)-RELATED-RELATED"/>
    <property type="match status" value="1"/>
</dbReference>
<dbReference type="Gene3D" id="3.40.630.30">
    <property type="match status" value="1"/>
</dbReference>
<dbReference type="GO" id="GO:0008999">
    <property type="term" value="F:protein-N-terminal-alanine acetyltransferase activity"/>
    <property type="evidence" value="ECO:0007669"/>
    <property type="project" value="TreeGrafter"/>
</dbReference>
<keyword evidence="2" id="KW-0012">Acyltransferase</keyword>
<keyword evidence="1" id="KW-0808">Transferase</keyword>
<evidence type="ECO:0000313" key="6">
    <source>
        <dbReference type="Proteomes" id="UP000228987"/>
    </source>
</evidence>
<accession>A0A2A5CJC0</accession>
<feature type="domain" description="N-acetyltransferase" evidence="4">
    <location>
        <begin position="1"/>
        <end position="169"/>
    </location>
</feature>
<dbReference type="Pfam" id="PF13302">
    <property type="entry name" value="Acetyltransf_3"/>
    <property type="match status" value="1"/>
</dbReference>
<dbReference type="AlphaFoldDB" id="A0A2A5CJC0"/>
<dbReference type="InterPro" id="IPR051531">
    <property type="entry name" value="N-acetyltransferase"/>
</dbReference>
<dbReference type="PANTHER" id="PTHR43792:SF8">
    <property type="entry name" value="[RIBOSOMAL PROTEIN US5]-ALANINE N-ACETYLTRANSFERASE"/>
    <property type="match status" value="1"/>
</dbReference>
<dbReference type="Proteomes" id="UP000228987">
    <property type="component" value="Unassembled WGS sequence"/>
</dbReference>
<protein>
    <recommendedName>
        <fullName evidence="4">N-acetyltransferase domain-containing protein</fullName>
    </recommendedName>
</protein>
<sequence length="172" mass="19342">MEIRLVKATDADLLSAYHLKNAEHFRKWEPKHEADYYSAGQLKKRLSSFIVAQNEDRAAYFVAIDNGKVLAHCSLTNIIYGPLKGCHIGYGVAKSFEGTGLMTKVCQHAINYAFSKLALNRLMAAYMPFNSRSETLLKKLGFTQEGLARKYLQINGSWEDHVLTSLINPENA</sequence>
<dbReference type="InterPro" id="IPR016181">
    <property type="entry name" value="Acyl_CoA_acyltransferase"/>
</dbReference>
<organism evidence="5 6">
    <name type="scientific">SAR86 cluster bacterium</name>
    <dbReference type="NCBI Taxonomy" id="2030880"/>
    <lineage>
        <taxon>Bacteria</taxon>
        <taxon>Pseudomonadati</taxon>
        <taxon>Pseudomonadota</taxon>
        <taxon>Gammaproteobacteria</taxon>
        <taxon>SAR86 cluster</taxon>
    </lineage>
</organism>
<dbReference type="SUPFAM" id="SSF55729">
    <property type="entry name" value="Acyl-CoA N-acyltransferases (Nat)"/>
    <property type="match status" value="1"/>
</dbReference>
<evidence type="ECO:0000256" key="3">
    <source>
        <dbReference type="ARBA" id="ARBA00038502"/>
    </source>
</evidence>
<comment type="caution">
    <text evidence="5">The sequence shown here is derived from an EMBL/GenBank/DDBJ whole genome shotgun (WGS) entry which is preliminary data.</text>
</comment>
<evidence type="ECO:0000313" key="5">
    <source>
        <dbReference type="EMBL" id="PCJ43466.1"/>
    </source>
</evidence>